<dbReference type="Proteomes" id="UP000641454">
    <property type="component" value="Unassembled WGS sequence"/>
</dbReference>
<comment type="caution">
    <text evidence="2">The sequence shown here is derived from an EMBL/GenBank/DDBJ whole genome shotgun (WGS) entry which is preliminary data.</text>
</comment>
<evidence type="ECO:0000313" key="2">
    <source>
        <dbReference type="EMBL" id="MBC5845080.1"/>
    </source>
</evidence>
<protein>
    <recommendedName>
        <fullName evidence="4">Lipoprotein</fullName>
    </recommendedName>
</protein>
<sequence length="200" mass="21473">MKTLKLLQFLFLATVLFSCSATDPAPAQNAFAIGATTFYTPHAYLFYGNSPSYRDGFMIALTNAPVVQDNTNGAAPAITMTQGAVLFVRNSTNNFPTEQQVIISNATYILDKNNAAIFTNVTASTNTFVNNGLTYGQPDSASANNHSIENTGNGTITINFITIDYLARTGTIDCNYELIDDDGITVTGNYAGTFEIRNGS</sequence>
<proteinExistence type="predicted"/>
<dbReference type="PROSITE" id="PS51257">
    <property type="entry name" value="PROKAR_LIPOPROTEIN"/>
    <property type="match status" value="1"/>
</dbReference>
<evidence type="ECO:0000313" key="3">
    <source>
        <dbReference type="Proteomes" id="UP000641454"/>
    </source>
</evidence>
<feature type="signal peptide" evidence="1">
    <location>
        <begin position="1"/>
        <end position="21"/>
    </location>
</feature>
<accession>A0A923SG15</accession>
<feature type="chain" id="PRO_5036811613" description="Lipoprotein" evidence="1">
    <location>
        <begin position="22"/>
        <end position="200"/>
    </location>
</feature>
<keyword evidence="3" id="KW-1185">Reference proteome</keyword>
<dbReference type="AlphaFoldDB" id="A0A923SG15"/>
<dbReference type="RefSeq" id="WP_187019209.1">
    <property type="nucleotide sequence ID" value="NZ_JACRUK010000028.1"/>
</dbReference>
<evidence type="ECO:0008006" key="4">
    <source>
        <dbReference type="Google" id="ProtNLM"/>
    </source>
</evidence>
<gene>
    <name evidence="2" type="ORF">H8R25_11595</name>
</gene>
<reference evidence="2 3" key="1">
    <citation type="submission" date="2020-08" db="EMBL/GenBank/DDBJ databases">
        <title>Description of novel Flavobacterium F-392 isolate.</title>
        <authorList>
            <person name="Saticioglu I.B."/>
            <person name="Duman M."/>
            <person name="Altun S."/>
        </authorList>
    </citation>
    <scope>NUCLEOTIDE SEQUENCE [LARGE SCALE GENOMIC DNA]</scope>
    <source>
        <strain evidence="2 3">F-392</strain>
    </source>
</reference>
<keyword evidence="1" id="KW-0732">Signal</keyword>
<name>A0A923SG15_9FLAO</name>
<dbReference type="EMBL" id="JACRUL010000028">
    <property type="protein sequence ID" value="MBC5845080.1"/>
    <property type="molecule type" value="Genomic_DNA"/>
</dbReference>
<evidence type="ECO:0000256" key="1">
    <source>
        <dbReference type="SAM" id="SignalP"/>
    </source>
</evidence>
<organism evidence="2 3">
    <name type="scientific">Flavobacterium muglaense</name>
    <dbReference type="NCBI Taxonomy" id="2764716"/>
    <lineage>
        <taxon>Bacteria</taxon>
        <taxon>Pseudomonadati</taxon>
        <taxon>Bacteroidota</taxon>
        <taxon>Flavobacteriia</taxon>
        <taxon>Flavobacteriales</taxon>
        <taxon>Flavobacteriaceae</taxon>
        <taxon>Flavobacterium</taxon>
    </lineage>
</organism>